<evidence type="ECO:0000313" key="3">
    <source>
        <dbReference type="Proteomes" id="UP000326837"/>
    </source>
</evidence>
<name>A0A5K7XMA9_9BACT</name>
<dbReference type="EMBL" id="AP021861">
    <property type="protein sequence ID" value="BBO34149.1"/>
    <property type="molecule type" value="Genomic_DNA"/>
</dbReference>
<evidence type="ECO:0000313" key="2">
    <source>
        <dbReference type="EMBL" id="BBO34149.1"/>
    </source>
</evidence>
<keyword evidence="1" id="KW-0812">Transmembrane</keyword>
<dbReference type="Proteomes" id="UP000326837">
    <property type="component" value="Chromosome"/>
</dbReference>
<proteinExistence type="predicted"/>
<keyword evidence="3" id="KW-1185">Reference proteome</keyword>
<gene>
    <name evidence="2" type="ORF">PLANPX_3761</name>
</gene>
<sequence>MLAGSLSLAGAAVATSTFHSPTLGNVLGGTGLAALVGCSLPLLHAYDRWSQLKRALVQTFRMEVRLPRRLTVWERAGAVVPARRERRG</sequence>
<protein>
    <submittedName>
        <fullName evidence="2">Uncharacterized protein</fullName>
    </submittedName>
</protein>
<dbReference type="KEGG" id="lpav:PLANPX_3761"/>
<organism evidence="2 3">
    <name type="scientific">Lacipirellula parvula</name>
    <dbReference type="NCBI Taxonomy" id="2650471"/>
    <lineage>
        <taxon>Bacteria</taxon>
        <taxon>Pseudomonadati</taxon>
        <taxon>Planctomycetota</taxon>
        <taxon>Planctomycetia</taxon>
        <taxon>Pirellulales</taxon>
        <taxon>Lacipirellulaceae</taxon>
        <taxon>Lacipirellula</taxon>
    </lineage>
</organism>
<dbReference type="RefSeq" id="WP_152099782.1">
    <property type="nucleotide sequence ID" value="NZ_AP021861.1"/>
</dbReference>
<evidence type="ECO:0000256" key="1">
    <source>
        <dbReference type="SAM" id="Phobius"/>
    </source>
</evidence>
<keyword evidence="1" id="KW-0472">Membrane</keyword>
<feature type="transmembrane region" description="Helical" evidence="1">
    <location>
        <begin position="24"/>
        <end position="46"/>
    </location>
</feature>
<dbReference type="AlphaFoldDB" id="A0A5K7XMA9"/>
<keyword evidence="1" id="KW-1133">Transmembrane helix</keyword>
<accession>A0A5K7XMA9</accession>
<reference evidence="3" key="1">
    <citation type="submission" date="2019-10" db="EMBL/GenBank/DDBJ databases">
        <title>Lacipirellula parvula gen. nov., sp. nov., representing a lineage of planctomycetes widespread in freshwater anoxic habitats, and description of the family Lacipirellulaceae.</title>
        <authorList>
            <person name="Dedysh S.N."/>
            <person name="Kulichevskaya I.S."/>
            <person name="Beletsky A.V."/>
            <person name="Rakitin A.L."/>
            <person name="Mardanov A.V."/>
            <person name="Ivanova A.A."/>
            <person name="Saltykova V.X."/>
            <person name="Rijpstra W.I.C."/>
            <person name="Sinninghe Damste J.S."/>
            <person name="Ravin N.V."/>
        </authorList>
    </citation>
    <scope>NUCLEOTIDE SEQUENCE [LARGE SCALE GENOMIC DNA]</scope>
    <source>
        <strain evidence="3">PX69</strain>
    </source>
</reference>